<dbReference type="GO" id="GO:0016811">
    <property type="term" value="F:hydrolase activity, acting on carbon-nitrogen (but not peptide) bonds, in linear amides"/>
    <property type="evidence" value="ECO:0007669"/>
    <property type="project" value="UniProtKB-ARBA"/>
</dbReference>
<gene>
    <name evidence="4" type="ORF">E5986_01745</name>
</gene>
<dbReference type="PANTHER" id="PTHR43674:SF2">
    <property type="entry name" value="BETA-UREIDOPROPIONASE"/>
    <property type="match status" value="1"/>
</dbReference>
<sequence length="277" mass="30206">MTESRPVRLALIQFESELGNPAKNTERACQMIAEAAEAGADLVLLPELFSTGYQLNAIGPILGDLVEPVDGPTVRALQEAARAGGCYVAAGVALTRELTAVPYNSSVFIDREGNLLGTYDKQHLWALERFYFRGGNGGGVFDTDFGRVGVMICYDMGFPETARMLALKGCDLVLCLAAWCKEDMDGWYLNGPSRALENTVYTACVNRYGVEDDLVMPGHSYVSNPRGHIIAELEGEAEGVLVADIDLADVAAGRMDGRYPPYLRDRRPELYDDVLLP</sequence>
<dbReference type="PROSITE" id="PS01227">
    <property type="entry name" value="UPF0012"/>
    <property type="match status" value="1"/>
</dbReference>
<evidence type="ECO:0000256" key="1">
    <source>
        <dbReference type="ARBA" id="ARBA00010613"/>
    </source>
</evidence>
<organism evidence="4 5">
    <name type="scientific">Adlercreutzia caecimuris</name>
    <dbReference type="NCBI Taxonomy" id="671266"/>
    <lineage>
        <taxon>Bacteria</taxon>
        <taxon>Bacillati</taxon>
        <taxon>Actinomycetota</taxon>
        <taxon>Coriobacteriia</taxon>
        <taxon>Eggerthellales</taxon>
        <taxon>Eggerthellaceae</taxon>
        <taxon>Adlercreutzia</taxon>
    </lineage>
</organism>
<dbReference type="PROSITE" id="PS50263">
    <property type="entry name" value="CN_HYDROLASE"/>
    <property type="match status" value="1"/>
</dbReference>
<dbReference type="InterPro" id="IPR036526">
    <property type="entry name" value="C-N_Hydrolase_sf"/>
</dbReference>
<evidence type="ECO:0000259" key="3">
    <source>
        <dbReference type="PROSITE" id="PS50263"/>
    </source>
</evidence>
<feature type="domain" description="CN hydrolase" evidence="3">
    <location>
        <begin position="7"/>
        <end position="247"/>
    </location>
</feature>
<dbReference type="InterPro" id="IPR001110">
    <property type="entry name" value="UPF0012_CS"/>
</dbReference>
<dbReference type="Gene3D" id="3.60.110.10">
    <property type="entry name" value="Carbon-nitrogen hydrolase"/>
    <property type="match status" value="1"/>
</dbReference>
<dbReference type="SUPFAM" id="SSF56317">
    <property type="entry name" value="Carbon-nitrogen hydrolase"/>
    <property type="match status" value="1"/>
</dbReference>
<dbReference type="Proteomes" id="UP000308978">
    <property type="component" value="Unassembled WGS sequence"/>
</dbReference>
<dbReference type="AlphaFoldDB" id="A0A4S4G5R6"/>
<evidence type="ECO:0000313" key="5">
    <source>
        <dbReference type="Proteomes" id="UP000308978"/>
    </source>
</evidence>
<dbReference type="InterPro" id="IPR050345">
    <property type="entry name" value="Aliph_Amidase/BUP"/>
</dbReference>
<keyword evidence="4" id="KW-0808">Transferase</keyword>
<proteinExistence type="inferred from homology"/>
<evidence type="ECO:0000256" key="2">
    <source>
        <dbReference type="ARBA" id="ARBA00022801"/>
    </source>
</evidence>
<protein>
    <submittedName>
        <fullName evidence="4">Acyltransferase</fullName>
    </submittedName>
</protein>
<dbReference type="GO" id="GO:0016746">
    <property type="term" value="F:acyltransferase activity"/>
    <property type="evidence" value="ECO:0007669"/>
    <property type="project" value="UniProtKB-KW"/>
</dbReference>
<dbReference type="InterPro" id="IPR003010">
    <property type="entry name" value="C-N_Hydrolase"/>
</dbReference>
<keyword evidence="4" id="KW-0012">Acyltransferase</keyword>
<dbReference type="EMBL" id="SSTJ01000002">
    <property type="protein sequence ID" value="THG38181.1"/>
    <property type="molecule type" value="Genomic_DNA"/>
</dbReference>
<comment type="caution">
    <text evidence="4">The sequence shown here is derived from an EMBL/GenBank/DDBJ whole genome shotgun (WGS) entry which is preliminary data.</text>
</comment>
<accession>A0A4S4G5R6</accession>
<dbReference type="RefSeq" id="WP_016308624.1">
    <property type="nucleotide sequence ID" value="NZ_SSTJ01000002.1"/>
</dbReference>
<evidence type="ECO:0000313" key="4">
    <source>
        <dbReference type="EMBL" id="THG38181.1"/>
    </source>
</evidence>
<reference evidence="4 5" key="1">
    <citation type="submission" date="2019-04" db="EMBL/GenBank/DDBJ databases">
        <title>Microbes associate with the intestines of laboratory mice.</title>
        <authorList>
            <person name="Navarre W."/>
            <person name="Wong E."/>
            <person name="Huang K.C."/>
            <person name="Tropini C."/>
            <person name="Ng K."/>
            <person name="Yu B."/>
        </authorList>
    </citation>
    <scope>NUCLEOTIDE SEQUENCE [LARGE SCALE GENOMIC DNA]</scope>
    <source>
        <strain evidence="4 5">NM80_B27</strain>
    </source>
</reference>
<keyword evidence="2" id="KW-0378">Hydrolase</keyword>
<dbReference type="Pfam" id="PF00795">
    <property type="entry name" value="CN_hydrolase"/>
    <property type="match status" value="1"/>
</dbReference>
<dbReference type="GeneID" id="82190019"/>
<dbReference type="PANTHER" id="PTHR43674">
    <property type="entry name" value="NITRILASE C965.09-RELATED"/>
    <property type="match status" value="1"/>
</dbReference>
<comment type="similarity">
    <text evidence="1">Belongs to the carbon-nitrogen hydrolase superfamily. NIT1/NIT2 family.</text>
</comment>
<name>A0A4S4G5R6_9ACTN</name>